<protein>
    <submittedName>
        <fullName evidence="2">Uncharacterized protein</fullName>
    </submittedName>
</protein>
<dbReference type="RefSeq" id="WP_144562318.1">
    <property type="nucleotide sequence ID" value="NZ_VIVN01000001.1"/>
</dbReference>
<feature type="region of interest" description="Disordered" evidence="1">
    <location>
        <begin position="49"/>
        <end position="74"/>
    </location>
</feature>
<dbReference type="AlphaFoldDB" id="A0A561DZB1"/>
<feature type="compositionally biased region" description="Polar residues" evidence="1">
    <location>
        <begin position="59"/>
        <end position="68"/>
    </location>
</feature>
<reference evidence="2 3" key="1">
    <citation type="submission" date="2019-06" db="EMBL/GenBank/DDBJ databases">
        <title>Sorghum-associated microbial communities from plants grown in Nebraska, USA.</title>
        <authorList>
            <person name="Schachtman D."/>
        </authorList>
    </citation>
    <scope>NUCLEOTIDE SEQUENCE [LARGE SCALE GENOMIC DNA]</scope>
    <source>
        <strain evidence="2 3">2482</strain>
    </source>
</reference>
<evidence type="ECO:0000313" key="2">
    <source>
        <dbReference type="EMBL" id="TWE08662.1"/>
    </source>
</evidence>
<evidence type="ECO:0000256" key="1">
    <source>
        <dbReference type="SAM" id="MobiDB-lite"/>
    </source>
</evidence>
<evidence type="ECO:0000313" key="3">
    <source>
        <dbReference type="Proteomes" id="UP000319671"/>
    </source>
</evidence>
<proteinExistence type="predicted"/>
<sequence>MSTISSILDLNKGLDNQHKYQEFQTTNSPEKNRHTFMYEYSVTRIASKSDGIKKRNEVHSNGTNSPNLESGVFK</sequence>
<gene>
    <name evidence="2" type="ORF">FB550_101689</name>
</gene>
<dbReference type="Proteomes" id="UP000319671">
    <property type="component" value="Unassembled WGS sequence"/>
</dbReference>
<comment type="caution">
    <text evidence="2">The sequence shown here is derived from an EMBL/GenBank/DDBJ whole genome shotgun (WGS) entry which is preliminary data.</text>
</comment>
<name>A0A561DZB1_9BACI</name>
<dbReference type="EMBL" id="VIVN01000001">
    <property type="protein sequence ID" value="TWE08662.1"/>
    <property type="molecule type" value="Genomic_DNA"/>
</dbReference>
<keyword evidence="3" id="KW-1185">Reference proteome</keyword>
<organism evidence="2 3">
    <name type="scientific">Neobacillus bataviensis</name>
    <dbReference type="NCBI Taxonomy" id="220685"/>
    <lineage>
        <taxon>Bacteria</taxon>
        <taxon>Bacillati</taxon>
        <taxon>Bacillota</taxon>
        <taxon>Bacilli</taxon>
        <taxon>Bacillales</taxon>
        <taxon>Bacillaceae</taxon>
        <taxon>Neobacillus</taxon>
    </lineage>
</organism>
<accession>A0A561DZB1</accession>